<feature type="compositionally biased region" description="Polar residues" evidence="1">
    <location>
        <begin position="88"/>
        <end position="101"/>
    </location>
</feature>
<feature type="region of interest" description="Disordered" evidence="1">
    <location>
        <begin position="660"/>
        <end position="849"/>
    </location>
</feature>
<dbReference type="EMBL" id="JAPDMZ010000302">
    <property type="protein sequence ID" value="KAK0544126.1"/>
    <property type="molecule type" value="Genomic_DNA"/>
</dbReference>
<protein>
    <submittedName>
        <fullName evidence="2">Uncharacterized protein</fullName>
    </submittedName>
</protein>
<reference evidence="2" key="1">
    <citation type="journal article" date="2023" name="PhytoFront">
        <title>Draft Genome Resources of Seven Strains of Tilletia horrida, Causal Agent of Kernel Smut of Rice.</title>
        <authorList>
            <person name="Khanal S."/>
            <person name="Antony Babu S."/>
            <person name="Zhou X.G."/>
        </authorList>
    </citation>
    <scope>NUCLEOTIDE SEQUENCE</scope>
    <source>
        <strain evidence="2">TX6</strain>
    </source>
</reference>
<evidence type="ECO:0000256" key="1">
    <source>
        <dbReference type="SAM" id="MobiDB-lite"/>
    </source>
</evidence>
<name>A0AAN6JP81_9BASI</name>
<feature type="compositionally biased region" description="Low complexity" evidence="1">
    <location>
        <begin position="29"/>
        <end position="43"/>
    </location>
</feature>
<feature type="compositionally biased region" description="Gly residues" evidence="1">
    <location>
        <begin position="539"/>
        <end position="549"/>
    </location>
</feature>
<organism evidence="2 3">
    <name type="scientific">Tilletia horrida</name>
    <dbReference type="NCBI Taxonomy" id="155126"/>
    <lineage>
        <taxon>Eukaryota</taxon>
        <taxon>Fungi</taxon>
        <taxon>Dikarya</taxon>
        <taxon>Basidiomycota</taxon>
        <taxon>Ustilaginomycotina</taxon>
        <taxon>Exobasidiomycetes</taxon>
        <taxon>Tilletiales</taxon>
        <taxon>Tilletiaceae</taxon>
        <taxon>Tilletia</taxon>
    </lineage>
</organism>
<feature type="compositionally biased region" description="Low complexity" evidence="1">
    <location>
        <begin position="226"/>
        <end position="238"/>
    </location>
</feature>
<keyword evidence="3" id="KW-1185">Reference proteome</keyword>
<proteinExistence type="predicted"/>
<dbReference type="AlphaFoldDB" id="A0AAN6JP81"/>
<evidence type="ECO:0000313" key="3">
    <source>
        <dbReference type="Proteomes" id="UP001176517"/>
    </source>
</evidence>
<feature type="compositionally biased region" description="Gly residues" evidence="1">
    <location>
        <begin position="244"/>
        <end position="267"/>
    </location>
</feature>
<feature type="compositionally biased region" description="Basic and acidic residues" evidence="1">
    <location>
        <begin position="211"/>
        <end position="220"/>
    </location>
</feature>
<feature type="region of interest" description="Disordered" evidence="1">
    <location>
        <begin position="450"/>
        <end position="481"/>
    </location>
</feature>
<dbReference type="Proteomes" id="UP001176517">
    <property type="component" value="Unassembled WGS sequence"/>
</dbReference>
<feature type="compositionally biased region" description="Polar residues" evidence="1">
    <location>
        <begin position="529"/>
        <end position="538"/>
    </location>
</feature>
<feature type="region of interest" description="Disordered" evidence="1">
    <location>
        <begin position="184"/>
        <end position="271"/>
    </location>
</feature>
<comment type="caution">
    <text evidence="2">The sequence shown here is derived from an EMBL/GenBank/DDBJ whole genome shotgun (WGS) entry which is preliminary data.</text>
</comment>
<accession>A0AAN6JP81</accession>
<feature type="region of interest" description="Disordered" evidence="1">
    <location>
        <begin position="504"/>
        <end position="549"/>
    </location>
</feature>
<sequence length="944" mass="97063">MRAFLKRPSHSPSDPAKALPPVPPDQHQHPQQHLHVGSAYSLSGGLGYSPSPSPLPPPSAHHDESTSYGHPRQSGRRMSVGGGSSIGHRSSVTPSRSTTAANTTQSLAVQLNELAVAFADGLLDPDEYRILRQGIFDRMSADPGMAVPSTTAIKGFISAPVQQTAPPLSLTMDLNGRRPSVGALLSERPGSTLGGGGGGGGRATSMSHANWSRDGHEPRMDSAMGYAVDDSSSSVYESAHSHRSGGGGGTGNKDGGGGGGGGRGGGASSSMSNAATSIFSVAASVFRKNNNHSSNSSSNGLGGGNSGGNSFVNGGIITRDHRGASFSSSVSGDPRQRSASVYYDRHEYGANGATLTMATPAGFGPGFAEPMRPPSTYQGNGSRARSGSANSLRGGRTSAASSHSRPSILGGHMFNPPSSYSGAGAEGTSVRGSHRSAAAVGGMSNGYAAADRGKVGSHGTGSISGSHQTTDRKKRQNSASISNELEDRFRAARAAAVGIGLNSSSLERSPSMQSRTGSSRPIGGGVNGSGASILSSQTHGGGVGGGGGGAASLAAASIGTRMSHYDGDGASTSHHGGKAHLFSDSKSMISRVSTAASATASGLFGTDYAMKSTAEIQAEIKVVEEEGARMLDNFVALEQATWDKADVSEDLIYVIQRAREDRQSGKTGPSGTVRSASLRRSSSLTSASGWMNTIRAASRDRRKSGSTDGSPGLFSAFSFGRNKGKDKSSNKNNNNNGPSTETLDAPHTRLRTSRSEIGPSTENARNSMLGVRDEINLDGAATIRTARRSEGSRTGSMTGRNIYPPPAASTLRARGRAPPPSSYRLSPSAAAAGGGGGGVRPHSSYAGSGFSRSEVGHGLDSAFSDVEHSATGLSSHPLRRLLGDEYVDRLELEPVTSSAAASLVVELDDIDARKAAVMKRYHDRTAYLHSQLQSARIRERLMSR</sequence>
<feature type="region of interest" description="Disordered" evidence="1">
    <location>
        <begin position="290"/>
        <end position="316"/>
    </location>
</feature>
<evidence type="ECO:0000313" key="2">
    <source>
        <dbReference type="EMBL" id="KAK0544126.1"/>
    </source>
</evidence>
<feature type="compositionally biased region" description="Low complexity" evidence="1">
    <location>
        <begin position="674"/>
        <end position="688"/>
    </location>
</feature>
<gene>
    <name evidence="2" type="ORF">OC846_006177</name>
</gene>
<feature type="compositionally biased region" description="Polar residues" evidence="1">
    <location>
        <begin position="504"/>
        <end position="519"/>
    </location>
</feature>
<feature type="region of interest" description="Disordered" evidence="1">
    <location>
        <begin position="364"/>
        <end position="436"/>
    </location>
</feature>
<feature type="region of interest" description="Disordered" evidence="1">
    <location>
        <begin position="1"/>
        <end position="101"/>
    </location>
</feature>
<feature type="compositionally biased region" description="Polar residues" evidence="1">
    <location>
        <begin position="375"/>
        <end position="391"/>
    </location>
</feature>
<feature type="compositionally biased region" description="Gly residues" evidence="1">
    <location>
        <begin position="192"/>
        <end position="202"/>
    </location>
</feature>